<proteinExistence type="inferred from homology"/>
<evidence type="ECO:0000256" key="2">
    <source>
        <dbReference type="ARBA" id="ARBA00022448"/>
    </source>
</evidence>
<comment type="caution">
    <text evidence="8">The sequence shown here is derived from an EMBL/GenBank/DDBJ whole genome shotgun (WGS) entry which is preliminary data.</text>
</comment>
<feature type="region of interest" description="Disordered" evidence="5">
    <location>
        <begin position="32"/>
        <end position="53"/>
    </location>
</feature>
<feature type="domain" description="Leucine-binding protein" evidence="7">
    <location>
        <begin position="61"/>
        <end position="405"/>
    </location>
</feature>
<evidence type="ECO:0000256" key="4">
    <source>
        <dbReference type="ARBA" id="ARBA00022970"/>
    </source>
</evidence>
<dbReference type="RefSeq" id="WP_007864223.1">
    <property type="nucleotide sequence ID" value="NZ_KQ235880.1"/>
</dbReference>
<name>A0A0J9BWA6_9FIRM</name>
<keyword evidence="2" id="KW-0813">Transport</keyword>
<evidence type="ECO:0000313" key="8">
    <source>
        <dbReference type="EMBL" id="KMW17252.1"/>
    </source>
</evidence>
<accession>A0A0J9BWA6</accession>
<dbReference type="PANTHER" id="PTHR30483">
    <property type="entry name" value="LEUCINE-SPECIFIC-BINDING PROTEIN"/>
    <property type="match status" value="1"/>
</dbReference>
<evidence type="ECO:0000313" key="9">
    <source>
        <dbReference type="Proteomes" id="UP000037392"/>
    </source>
</evidence>
<dbReference type="PANTHER" id="PTHR30483:SF6">
    <property type="entry name" value="PERIPLASMIC BINDING PROTEIN OF ABC TRANSPORTER FOR NATURAL AMINO ACIDS"/>
    <property type="match status" value="1"/>
</dbReference>
<dbReference type="EMBL" id="ADLK01000028">
    <property type="protein sequence ID" value="KMW17252.1"/>
    <property type="molecule type" value="Genomic_DNA"/>
</dbReference>
<dbReference type="OrthoDB" id="9783240at2"/>
<evidence type="ECO:0000256" key="5">
    <source>
        <dbReference type="SAM" id="MobiDB-lite"/>
    </source>
</evidence>
<dbReference type="PRINTS" id="PR00337">
    <property type="entry name" value="LEUILEVALBP"/>
</dbReference>
<dbReference type="AlphaFoldDB" id="A0A0J9BWA6"/>
<dbReference type="GeneID" id="93162809"/>
<dbReference type="InterPro" id="IPR028081">
    <property type="entry name" value="Leu-bd"/>
</dbReference>
<reference evidence="8 9" key="1">
    <citation type="submission" date="2011-04" db="EMBL/GenBank/DDBJ databases">
        <title>The Genome Sequence of Clostridium citroniae WAL-19142.</title>
        <authorList>
            <consortium name="The Broad Institute Genome Sequencing Platform"/>
            <person name="Earl A."/>
            <person name="Ward D."/>
            <person name="Feldgarden M."/>
            <person name="Gevers D."/>
            <person name="Warren Y.A."/>
            <person name="Tyrrell K.L."/>
            <person name="Citron D.M."/>
            <person name="Goldstein E.J."/>
            <person name="Daigneault M."/>
            <person name="Allen-Vercoe E."/>
            <person name="Young S.K."/>
            <person name="Zeng Q."/>
            <person name="Gargeya S."/>
            <person name="Fitzgerald M."/>
            <person name="Haas B."/>
            <person name="Abouelleil A."/>
            <person name="Alvarado L."/>
            <person name="Arachchi H.M."/>
            <person name="Berlin A."/>
            <person name="Brown A."/>
            <person name="Chapman S.B."/>
            <person name="Chen Z."/>
            <person name="Dunbar C."/>
            <person name="Freedman E."/>
            <person name="Gearin G."/>
            <person name="Gellesch M."/>
            <person name="Goldberg J."/>
            <person name="Griggs A."/>
            <person name="Gujja S."/>
            <person name="Heilman E.R."/>
            <person name="Heiman D."/>
            <person name="Howarth C."/>
            <person name="Larson L."/>
            <person name="Lui A."/>
            <person name="MacDonald P.J."/>
            <person name="Mehta T."/>
            <person name="Montmayeur A."/>
            <person name="Murphy C."/>
            <person name="Neiman D."/>
            <person name="Pearson M."/>
            <person name="Priest M."/>
            <person name="Roberts A."/>
            <person name="Saif S."/>
            <person name="Shea T."/>
            <person name="Shenoy N."/>
            <person name="Sisk P."/>
            <person name="Stolte C."/>
            <person name="Sykes S."/>
            <person name="White J."/>
            <person name="Yandava C."/>
            <person name="Wortman J."/>
            <person name="Nusbaum C."/>
            <person name="Birren B."/>
        </authorList>
    </citation>
    <scope>NUCLEOTIDE SEQUENCE [LARGE SCALE GENOMIC DNA]</scope>
    <source>
        <strain evidence="8 9">WAL-19142</strain>
    </source>
</reference>
<dbReference type="PATRIC" id="fig|742734.4.peg.4187"/>
<dbReference type="InterPro" id="IPR051010">
    <property type="entry name" value="BCAA_transport"/>
</dbReference>
<feature type="signal peptide" evidence="6">
    <location>
        <begin position="1"/>
        <end position="22"/>
    </location>
</feature>
<protein>
    <recommendedName>
        <fullName evidence="7">Leucine-binding protein domain-containing protein</fullName>
    </recommendedName>
</protein>
<keyword evidence="3 6" id="KW-0732">Signal</keyword>
<dbReference type="SUPFAM" id="SSF53822">
    <property type="entry name" value="Periplasmic binding protein-like I"/>
    <property type="match status" value="1"/>
</dbReference>
<dbReference type="Proteomes" id="UP000037392">
    <property type="component" value="Unassembled WGS sequence"/>
</dbReference>
<evidence type="ECO:0000259" key="7">
    <source>
        <dbReference type="Pfam" id="PF13458"/>
    </source>
</evidence>
<evidence type="ECO:0000256" key="1">
    <source>
        <dbReference type="ARBA" id="ARBA00010062"/>
    </source>
</evidence>
<dbReference type="PROSITE" id="PS51257">
    <property type="entry name" value="PROKAR_LIPOPROTEIN"/>
    <property type="match status" value="1"/>
</dbReference>
<sequence>MKKRLFSLGLAVAMAASLTACGGSKTAETTTAAPAAESSAAGETTAAGEAAETTEAAGGVIKIGGIGPTTGGAAVYGLAVQRGAQLAVDEINAAGGINGAQVEFKFEDDEHDAEKSVNAYNTLKDWGMQALMGTVTSAPCIAVADKTASDNMFQITPSGSAVECAANPNVFRICFSDPDQGAASAKYIGENKLASKIAVIYDSSDVYSSGIYEKFAEESKNQGLEIVAAEAFTADSNKDFSTQLQKAKDAGAELVFLPIYYTEASLILQQADKTGFAPQFFGCDGMDGILQVQNFDTKLAEGLMLLTPFAADASDDLTVNFVKSYKDAYNEVPVQFAADAYDAIYAIKAAMEDAGVTSDMDASAICDALKTSMLNIKLDGLTGEGMTWTEDGEPHKAPKAVKVVDGAYTAM</sequence>
<organism evidence="8 9">
    <name type="scientific">[Clostridium] citroniae WAL-19142</name>
    <dbReference type="NCBI Taxonomy" id="742734"/>
    <lineage>
        <taxon>Bacteria</taxon>
        <taxon>Bacillati</taxon>
        <taxon>Bacillota</taxon>
        <taxon>Clostridia</taxon>
        <taxon>Lachnospirales</taxon>
        <taxon>Lachnospiraceae</taxon>
        <taxon>Enterocloster</taxon>
    </lineage>
</organism>
<dbReference type="GO" id="GO:0006865">
    <property type="term" value="P:amino acid transport"/>
    <property type="evidence" value="ECO:0007669"/>
    <property type="project" value="UniProtKB-KW"/>
</dbReference>
<evidence type="ECO:0000256" key="6">
    <source>
        <dbReference type="SAM" id="SignalP"/>
    </source>
</evidence>
<evidence type="ECO:0000256" key="3">
    <source>
        <dbReference type="ARBA" id="ARBA00022729"/>
    </source>
</evidence>
<gene>
    <name evidence="8" type="ORF">HMPREF9470_03905</name>
</gene>
<comment type="similarity">
    <text evidence="1">Belongs to the leucine-binding protein family.</text>
</comment>
<feature type="chain" id="PRO_5038857453" description="Leucine-binding protein domain-containing protein" evidence="6">
    <location>
        <begin position="23"/>
        <end position="411"/>
    </location>
</feature>
<dbReference type="Gene3D" id="3.40.50.2300">
    <property type="match status" value="2"/>
</dbReference>
<dbReference type="InterPro" id="IPR028082">
    <property type="entry name" value="Peripla_BP_I"/>
</dbReference>
<dbReference type="Pfam" id="PF13458">
    <property type="entry name" value="Peripla_BP_6"/>
    <property type="match status" value="1"/>
</dbReference>
<dbReference type="InterPro" id="IPR000709">
    <property type="entry name" value="Leu_Ile_Val-bd"/>
</dbReference>
<keyword evidence="4" id="KW-0029">Amino-acid transport</keyword>